<keyword evidence="6" id="KW-0460">Magnesium</keyword>
<evidence type="ECO:0000259" key="8">
    <source>
        <dbReference type="Pfam" id="PF01850"/>
    </source>
</evidence>
<evidence type="ECO:0000256" key="2">
    <source>
        <dbReference type="ARBA" id="ARBA00022649"/>
    </source>
</evidence>
<dbReference type="RefSeq" id="WP_064030405.1">
    <property type="nucleotide sequence ID" value="NZ_LUUK01000187.1"/>
</dbReference>
<dbReference type="InterPro" id="IPR029060">
    <property type="entry name" value="PIN-like_dom_sf"/>
</dbReference>
<evidence type="ECO:0000256" key="6">
    <source>
        <dbReference type="ARBA" id="ARBA00022842"/>
    </source>
</evidence>
<proteinExistence type="inferred from homology"/>
<dbReference type="OrthoDB" id="532510at2"/>
<comment type="similarity">
    <text evidence="7">Belongs to the PINc/VapC protein family.</text>
</comment>
<dbReference type="PANTHER" id="PTHR33653:SF1">
    <property type="entry name" value="RIBONUCLEASE VAPC2"/>
    <property type="match status" value="1"/>
</dbReference>
<dbReference type="GO" id="GO:0016787">
    <property type="term" value="F:hydrolase activity"/>
    <property type="evidence" value="ECO:0007669"/>
    <property type="project" value="UniProtKB-KW"/>
</dbReference>
<dbReference type="AlphaFoldDB" id="A0A177NEE3"/>
<comment type="caution">
    <text evidence="9">The sequence shown here is derived from an EMBL/GenBank/DDBJ whole genome shotgun (WGS) entry which is preliminary data.</text>
</comment>
<feature type="domain" description="PIN" evidence="8">
    <location>
        <begin position="2"/>
        <end position="111"/>
    </location>
</feature>
<evidence type="ECO:0000313" key="9">
    <source>
        <dbReference type="EMBL" id="OAI16221.1"/>
    </source>
</evidence>
<evidence type="ECO:0000256" key="1">
    <source>
        <dbReference type="ARBA" id="ARBA00001946"/>
    </source>
</evidence>
<gene>
    <name evidence="9" type="ORF">A1355_10020</name>
</gene>
<reference evidence="10" key="1">
    <citation type="submission" date="2016-03" db="EMBL/GenBank/DDBJ databases">
        <authorList>
            <person name="Heylen K."/>
            <person name="De Vos P."/>
            <person name="Vekeman B."/>
        </authorList>
    </citation>
    <scope>NUCLEOTIDE SEQUENCE [LARGE SCALE GENOMIC DNA]</scope>
    <source>
        <strain evidence="10">R-45383</strain>
    </source>
</reference>
<keyword evidence="2" id="KW-1277">Toxin-antitoxin system</keyword>
<dbReference type="CDD" id="cd18741">
    <property type="entry name" value="PIN_VapC4-5_FitB-like"/>
    <property type="match status" value="1"/>
</dbReference>
<keyword evidence="5" id="KW-0378">Hydrolase</keyword>
<keyword evidence="3" id="KW-0540">Nuclease</keyword>
<evidence type="ECO:0000313" key="10">
    <source>
        <dbReference type="Proteomes" id="UP000077628"/>
    </source>
</evidence>
<organism evidence="9 10">
    <name type="scientific">Methylomonas koyamae</name>
    <dbReference type="NCBI Taxonomy" id="702114"/>
    <lineage>
        <taxon>Bacteria</taxon>
        <taxon>Pseudomonadati</taxon>
        <taxon>Pseudomonadota</taxon>
        <taxon>Gammaproteobacteria</taxon>
        <taxon>Methylococcales</taxon>
        <taxon>Methylococcaceae</taxon>
        <taxon>Methylomonas</taxon>
    </lineage>
</organism>
<evidence type="ECO:0000256" key="5">
    <source>
        <dbReference type="ARBA" id="ARBA00022801"/>
    </source>
</evidence>
<dbReference type="GO" id="GO:0004518">
    <property type="term" value="F:nuclease activity"/>
    <property type="evidence" value="ECO:0007669"/>
    <property type="project" value="UniProtKB-KW"/>
</dbReference>
<evidence type="ECO:0000256" key="7">
    <source>
        <dbReference type="ARBA" id="ARBA00038093"/>
    </source>
</evidence>
<protein>
    <submittedName>
        <fullName evidence="9">Pilus assembly protein</fullName>
    </submittedName>
</protein>
<accession>A0A177NEE3</accession>
<sequence>MILCDTNILIEFYKGNSEIIETLRTIGSANIAVSVITKAELFYGARDKQELVKIERHLGLCHCYGLNPAISSLFIDLMRHYSLSHKASVPDMLIAATALSHDVTLYTLNTKDFKFIPDLNLYPSN</sequence>
<name>A0A177NEE3_9GAMM</name>
<dbReference type="Proteomes" id="UP000077628">
    <property type="component" value="Unassembled WGS sequence"/>
</dbReference>
<dbReference type="InterPro" id="IPR050556">
    <property type="entry name" value="Type_II_TA_system_RNase"/>
</dbReference>
<dbReference type="Gene3D" id="3.40.50.1010">
    <property type="entry name" value="5'-nuclease"/>
    <property type="match status" value="1"/>
</dbReference>
<evidence type="ECO:0000256" key="3">
    <source>
        <dbReference type="ARBA" id="ARBA00022722"/>
    </source>
</evidence>
<comment type="cofactor">
    <cofactor evidence="1">
        <name>Mg(2+)</name>
        <dbReference type="ChEBI" id="CHEBI:18420"/>
    </cofactor>
</comment>
<dbReference type="GO" id="GO:0046872">
    <property type="term" value="F:metal ion binding"/>
    <property type="evidence" value="ECO:0007669"/>
    <property type="project" value="UniProtKB-KW"/>
</dbReference>
<keyword evidence="10" id="KW-1185">Reference proteome</keyword>
<evidence type="ECO:0000256" key="4">
    <source>
        <dbReference type="ARBA" id="ARBA00022723"/>
    </source>
</evidence>
<dbReference type="Pfam" id="PF01850">
    <property type="entry name" value="PIN"/>
    <property type="match status" value="1"/>
</dbReference>
<dbReference type="EMBL" id="LUUK01000187">
    <property type="protein sequence ID" value="OAI16221.1"/>
    <property type="molecule type" value="Genomic_DNA"/>
</dbReference>
<dbReference type="PANTHER" id="PTHR33653">
    <property type="entry name" value="RIBONUCLEASE VAPC2"/>
    <property type="match status" value="1"/>
</dbReference>
<keyword evidence="4" id="KW-0479">Metal-binding</keyword>
<dbReference type="InterPro" id="IPR002716">
    <property type="entry name" value="PIN_dom"/>
</dbReference>
<dbReference type="SUPFAM" id="SSF88723">
    <property type="entry name" value="PIN domain-like"/>
    <property type="match status" value="1"/>
</dbReference>
<dbReference type="STRING" id="702114.A1355_10020"/>